<dbReference type="EMBL" id="JABBFX010000001">
    <property type="protein sequence ID" value="NML44309.1"/>
    <property type="molecule type" value="Genomic_DNA"/>
</dbReference>
<keyword evidence="3" id="KW-0479">Metal-binding</keyword>
<dbReference type="Pfam" id="PF01557">
    <property type="entry name" value="FAA_hydrolase"/>
    <property type="match status" value="1"/>
</dbReference>
<dbReference type="PANTHER" id="PTHR42796:SF4">
    <property type="entry name" value="FUMARYLACETOACETATE HYDROLASE DOMAIN-CONTAINING PROTEIN 2A"/>
    <property type="match status" value="1"/>
</dbReference>
<evidence type="ECO:0000259" key="4">
    <source>
        <dbReference type="Pfam" id="PF01557"/>
    </source>
</evidence>
<keyword evidence="6" id="KW-1185">Reference proteome</keyword>
<sequence>MRLVSYLAPGDARPRVGSLVDLPQGRCVADLQRAYAATLADDPFAPEIAAVRIPGDMIRFLEGGPLSMAAARAAEAQARTHAVFLHAETAVRLLAPVPRPRKIISVGGNYRAHMEEVLRQKVRVDLPDYPIAFLKMPSAVIGPDEPIVRSRLTEELDYEIEIGLVIGQRCKDVRAEDWRSVVAGLTVVNDVSMRDIILAEQPYGIPFQGKNLDTSCPLGPCIATLDELGDTGNLDVCLRVNGEVRQQDNTRNMVHDFGRIVAYWSRVTLEPGDVITTGTTSGVAGFRKQRPEKLLKPGDVVEAEVQGVGVLRNPVVDEPGVRA</sequence>
<dbReference type="Gene3D" id="3.90.850.10">
    <property type="entry name" value="Fumarylacetoacetase-like, C-terminal domain"/>
    <property type="match status" value="1"/>
</dbReference>
<dbReference type="InterPro" id="IPR011234">
    <property type="entry name" value="Fumarylacetoacetase-like_C"/>
</dbReference>
<evidence type="ECO:0000256" key="1">
    <source>
        <dbReference type="ARBA" id="ARBA00001946"/>
    </source>
</evidence>
<dbReference type="Proteomes" id="UP000541185">
    <property type="component" value="Unassembled WGS sequence"/>
</dbReference>
<feature type="domain" description="Fumarylacetoacetase-like C-terminal" evidence="4">
    <location>
        <begin position="102"/>
        <end position="316"/>
    </location>
</feature>
<evidence type="ECO:0000256" key="3">
    <source>
        <dbReference type="ARBA" id="ARBA00022723"/>
    </source>
</evidence>
<gene>
    <name evidence="5" type="ORF">HHL11_11145</name>
</gene>
<proteinExistence type="inferred from homology"/>
<dbReference type="InterPro" id="IPR051121">
    <property type="entry name" value="FAH"/>
</dbReference>
<accession>A0A848H470</accession>
<evidence type="ECO:0000313" key="5">
    <source>
        <dbReference type="EMBL" id="NML44309.1"/>
    </source>
</evidence>
<comment type="cofactor">
    <cofactor evidence="1">
        <name>Mg(2+)</name>
        <dbReference type="ChEBI" id="CHEBI:18420"/>
    </cofactor>
</comment>
<dbReference type="SUPFAM" id="SSF56529">
    <property type="entry name" value="FAH"/>
    <property type="match status" value="1"/>
</dbReference>
<keyword evidence="5" id="KW-0378">Hydrolase</keyword>
<dbReference type="GO" id="GO:0044281">
    <property type="term" value="P:small molecule metabolic process"/>
    <property type="evidence" value="ECO:0007669"/>
    <property type="project" value="UniProtKB-ARBA"/>
</dbReference>
<name>A0A848H470_9BURK</name>
<dbReference type="InterPro" id="IPR036663">
    <property type="entry name" value="Fumarylacetoacetase_C_sf"/>
</dbReference>
<comment type="caution">
    <text evidence="5">The sequence shown here is derived from an EMBL/GenBank/DDBJ whole genome shotgun (WGS) entry which is preliminary data.</text>
</comment>
<reference evidence="5 6" key="1">
    <citation type="submission" date="2020-04" db="EMBL/GenBank/DDBJ databases">
        <title>Ramlibacter sp. G-1-2-2 isolated from soil.</title>
        <authorList>
            <person name="Dahal R.H."/>
        </authorList>
    </citation>
    <scope>NUCLEOTIDE SEQUENCE [LARGE SCALE GENOMIC DNA]</scope>
    <source>
        <strain evidence="5 6">G-1-2-2</strain>
    </source>
</reference>
<dbReference type="GO" id="GO:0016787">
    <property type="term" value="F:hydrolase activity"/>
    <property type="evidence" value="ECO:0007669"/>
    <property type="project" value="UniProtKB-KW"/>
</dbReference>
<dbReference type="AlphaFoldDB" id="A0A848H470"/>
<dbReference type="RefSeq" id="WP_169418450.1">
    <property type="nucleotide sequence ID" value="NZ_JABBFX010000001.1"/>
</dbReference>
<dbReference type="PANTHER" id="PTHR42796">
    <property type="entry name" value="FUMARYLACETOACETATE HYDROLASE DOMAIN-CONTAINING PROTEIN 2A-RELATED"/>
    <property type="match status" value="1"/>
</dbReference>
<dbReference type="GO" id="GO:0046872">
    <property type="term" value="F:metal ion binding"/>
    <property type="evidence" value="ECO:0007669"/>
    <property type="project" value="UniProtKB-KW"/>
</dbReference>
<protein>
    <submittedName>
        <fullName evidence="5">Fumarylacetoacetate hydrolase family protein</fullName>
    </submittedName>
</protein>
<organism evidence="5 6">
    <name type="scientific">Ramlibacter agri</name>
    <dbReference type="NCBI Taxonomy" id="2728837"/>
    <lineage>
        <taxon>Bacteria</taxon>
        <taxon>Pseudomonadati</taxon>
        <taxon>Pseudomonadota</taxon>
        <taxon>Betaproteobacteria</taxon>
        <taxon>Burkholderiales</taxon>
        <taxon>Comamonadaceae</taxon>
        <taxon>Ramlibacter</taxon>
    </lineage>
</organism>
<evidence type="ECO:0000256" key="2">
    <source>
        <dbReference type="ARBA" id="ARBA00010211"/>
    </source>
</evidence>
<evidence type="ECO:0000313" key="6">
    <source>
        <dbReference type="Proteomes" id="UP000541185"/>
    </source>
</evidence>
<comment type="similarity">
    <text evidence="2">Belongs to the FAH family.</text>
</comment>